<keyword evidence="2" id="KW-1185">Reference proteome</keyword>
<proteinExistence type="predicted"/>
<protein>
    <submittedName>
        <fullName evidence="1">Uncharacterized protein</fullName>
    </submittedName>
</protein>
<gene>
    <name evidence="1" type="ORF">NLG97_g7595</name>
</gene>
<accession>A0ACC1QML9</accession>
<dbReference type="Proteomes" id="UP001148737">
    <property type="component" value="Unassembled WGS sequence"/>
</dbReference>
<comment type="caution">
    <text evidence="1">The sequence shown here is derived from an EMBL/GenBank/DDBJ whole genome shotgun (WGS) entry which is preliminary data.</text>
</comment>
<sequence length="932" mass="103710">MTRWLPLMLRRASHHPSCSSTSVGGNASSNRPVPEAVVHEAIALAVAETMEQGNALQQDVVSEQVAALLSRRDQWRCCISPPDCAQLRNPIPEYILSPKIEPLLNPGNQYPQARLLRAFVGPKRVSYLQGVFAALFDNDKLQYCDGSAIPTNKMSLARMNTESPTELHLPSPYLVQLQRTFARALEMFSVEEDCSKPWPEAQTKKFWNRSWLRFFRRLWHFIPQSLRIWTYKRMLPPDDTFQDEDGSKIVVMTQVPGVRAMTVFYRMTYQKRRQLADALGAVIGQIRKIPNHSGHRFTGISTDRYQGSKVQDSYVGHQACGPLESNDAWNMSMAGGNIEPWRIDYPKVFKSQYESKVTHSDLHLSNILVHAGQLSGIIDWEISGFYPEYWEFAKGMTADLNNHPSSFAPGAIYNPRVTIFVMYASPVFPSSPLCRASPDGSLVATLSAQTISVRSVETLQTEHAIQLPSDIGPVGSLLWSPSSTRLLVCAGENIHVFSASIDSSFHATISSPLLPGEKANIARFGARDSEVLICSPSGLKIAIFNLSTSTAVEVANPKFHQPSSVGRSYSVRSETEHLAILTRSTGKDFVSIHHPITRQVQKSWAVETVDAQAVSWTPDGKWLMLWESAAHGHHLVLYAADGQHFRTITGINLSENPDASLELGIKTCQPSHTSELCAIGDHSRDVVVLQTDSWRKKVKFSHPVTIVPQDTLQVWQEQLNTSRDGQTVHTFQRATQMISPPGMPSDGKPIETKPGCSTLAFDASSNLLATKLDDAPCTVWIWDIAAAELRSVLVFHSVVSFSWHRKTRELLLITSQDESRQGLSYLWDPLLQGPTPVVPEEFISVKNSVGAPIKAQISWINTDMEFPLALLSTAQQYRILSLGEGDQVPETWHGASKWDDQPPRRKGIDPDISEISIDDGAAVEDTFSFRNT</sequence>
<dbReference type="EMBL" id="JANAKD010001185">
    <property type="protein sequence ID" value="KAJ3482341.1"/>
    <property type="molecule type" value="Genomic_DNA"/>
</dbReference>
<evidence type="ECO:0000313" key="2">
    <source>
        <dbReference type="Proteomes" id="UP001148737"/>
    </source>
</evidence>
<reference evidence="1" key="1">
    <citation type="submission" date="2022-07" db="EMBL/GenBank/DDBJ databases">
        <title>Genome Sequence of Lecanicillium saksenae.</title>
        <authorList>
            <person name="Buettner E."/>
        </authorList>
    </citation>
    <scope>NUCLEOTIDE SEQUENCE</scope>
    <source>
        <strain evidence="1">VT-O1</strain>
    </source>
</reference>
<evidence type="ECO:0000313" key="1">
    <source>
        <dbReference type="EMBL" id="KAJ3482341.1"/>
    </source>
</evidence>
<organism evidence="1 2">
    <name type="scientific">Lecanicillium saksenae</name>
    <dbReference type="NCBI Taxonomy" id="468837"/>
    <lineage>
        <taxon>Eukaryota</taxon>
        <taxon>Fungi</taxon>
        <taxon>Dikarya</taxon>
        <taxon>Ascomycota</taxon>
        <taxon>Pezizomycotina</taxon>
        <taxon>Sordariomycetes</taxon>
        <taxon>Hypocreomycetidae</taxon>
        <taxon>Hypocreales</taxon>
        <taxon>Cordycipitaceae</taxon>
        <taxon>Lecanicillium</taxon>
    </lineage>
</organism>
<name>A0ACC1QML9_9HYPO</name>